<evidence type="ECO:0000256" key="1">
    <source>
        <dbReference type="ARBA" id="ARBA00005750"/>
    </source>
</evidence>
<gene>
    <name evidence="6" type="ORF">NMQ00_03150</name>
</gene>
<evidence type="ECO:0000313" key="6">
    <source>
        <dbReference type="EMBL" id="UTT43513.1"/>
    </source>
</evidence>
<keyword evidence="3 5" id="KW-0904">Protein phosphatase</keyword>
<evidence type="ECO:0000256" key="3">
    <source>
        <dbReference type="ARBA" id="ARBA00022912"/>
    </source>
</evidence>
<dbReference type="SUPFAM" id="SSF89550">
    <property type="entry name" value="PHP domain-like"/>
    <property type="match status" value="1"/>
</dbReference>
<keyword evidence="2 5" id="KW-0378">Hydrolase</keyword>
<dbReference type="PANTHER" id="PTHR39181">
    <property type="entry name" value="TYROSINE-PROTEIN PHOSPHATASE YWQE"/>
    <property type="match status" value="1"/>
</dbReference>
<protein>
    <recommendedName>
        <fullName evidence="5">Tyrosine-protein phosphatase</fullName>
        <ecNumber evidence="5">3.1.3.48</ecNumber>
    </recommendedName>
</protein>
<comment type="catalytic activity">
    <reaction evidence="4 5">
        <text>O-phospho-L-tyrosyl-[protein] + H2O = L-tyrosyl-[protein] + phosphate</text>
        <dbReference type="Rhea" id="RHEA:10684"/>
        <dbReference type="Rhea" id="RHEA-COMP:10136"/>
        <dbReference type="Rhea" id="RHEA-COMP:20101"/>
        <dbReference type="ChEBI" id="CHEBI:15377"/>
        <dbReference type="ChEBI" id="CHEBI:43474"/>
        <dbReference type="ChEBI" id="CHEBI:46858"/>
        <dbReference type="ChEBI" id="CHEBI:61978"/>
        <dbReference type="EC" id="3.1.3.48"/>
    </reaction>
</comment>
<dbReference type="InterPro" id="IPR016195">
    <property type="entry name" value="Pol/histidinol_Pase-like"/>
</dbReference>
<evidence type="ECO:0000256" key="5">
    <source>
        <dbReference type="PIRNR" id="PIRNR016557"/>
    </source>
</evidence>
<dbReference type="PANTHER" id="PTHR39181:SF1">
    <property type="entry name" value="TYROSINE-PROTEIN PHOSPHATASE YWQE"/>
    <property type="match status" value="1"/>
</dbReference>
<evidence type="ECO:0000256" key="4">
    <source>
        <dbReference type="ARBA" id="ARBA00051722"/>
    </source>
</evidence>
<dbReference type="EC" id="3.1.3.48" evidence="5"/>
<evidence type="ECO:0000256" key="2">
    <source>
        <dbReference type="ARBA" id="ARBA00022801"/>
    </source>
</evidence>
<dbReference type="InterPro" id="IPR016667">
    <property type="entry name" value="Caps_polysacc_synth_CpsB/CapC"/>
</dbReference>
<keyword evidence="7" id="KW-1185">Reference proteome</keyword>
<evidence type="ECO:0000313" key="7">
    <source>
        <dbReference type="Proteomes" id="UP001060325"/>
    </source>
</evidence>
<accession>A0ABY5FPI7</accession>
<dbReference type="RefSeq" id="WP_255177892.1">
    <property type="nucleotide sequence ID" value="NZ_CP101462.1"/>
</dbReference>
<dbReference type="Pfam" id="PF19567">
    <property type="entry name" value="CpsB_CapC"/>
    <property type="match status" value="1"/>
</dbReference>
<sequence length="254" mass="28074">MIDIHCHILPAVDDGAQNVDVAISMAKRAVEEGVTDLIVTPHAFHPQFDTKELDVRHAVEQLQRILTLEGIPLKLHPGQEIRIFGGLLDALNDGTALTLADSRYVLVEFPSDSVPGYAEQLFFNMQAEGFVPIIAHPERNKEFATNPKRLVDFVSSGALSQVTTGSLVGKFGKTVQELSLLFLRNGLSQLVASDAHSVGGRTFYWEDSQVSLEKLDDPILVDNILQNGQSVLNDTFVYVDPPIMPTKSWRGKWK</sequence>
<dbReference type="PIRSF" id="PIRSF016557">
    <property type="entry name" value="Caps_synth_CpsB"/>
    <property type="match status" value="1"/>
</dbReference>
<proteinExistence type="inferred from homology"/>
<organism evidence="6 7">
    <name type="scientific">Exiguobacterium aurantiacum</name>
    <dbReference type="NCBI Taxonomy" id="33987"/>
    <lineage>
        <taxon>Bacteria</taxon>
        <taxon>Bacillati</taxon>
        <taxon>Bacillota</taxon>
        <taxon>Bacilli</taxon>
        <taxon>Bacillales</taxon>
        <taxon>Bacillales Family XII. Incertae Sedis</taxon>
        <taxon>Exiguobacterium</taxon>
    </lineage>
</organism>
<dbReference type="Gene3D" id="3.20.20.140">
    <property type="entry name" value="Metal-dependent hydrolases"/>
    <property type="match status" value="1"/>
</dbReference>
<dbReference type="Proteomes" id="UP001060325">
    <property type="component" value="Chromosome"/>
</dbReference>
<dbReference type="EMBL" id="CP101462">
    <property type="protein sequence ID" value="UTT43513.1"/>
    <property type="molecule type" value="Genomic_DNA"/>
</dbReference>
<name>A0ABY5FPI7_9BACL</name>
<comment type="similarity">
    <text evidence="1 5">Belongs to the metallo-dependent hydrolases superfamily. CpsB/CapC family.</text>
</comment>
<reference evidence="6" key="1">
    <citation type="submission" date="2022-07" db="EMBL/GenBank/DDBJ databases">
        <title>Complete genome of CX2.</title>
        <authorList>
            <person name="Cao G."/>
        </authorList>
    </citation>
    <scope>NUCLEOTIDE SEQUENCE</scope>
    <source>
        <strain evidence="6">CX2</strain>
    </source>
</reference>